<dbReference type="Pfam" id="PF02922">
    <property type="entry name" value="CBM_48"/>
    <property type="match status" value="1"/>
</dbReference>
<dbReference type="CDD" id="cd11326">
    <property type="entry name" value="AmyAc_Glg_debranch"/>
    <property type="match status" value="1"/>
</dbReference>
<feature type="region of interest" description="Disordered" evidence="10">
    <location>
        <begin position="557"/>
        <end position="586"/>
    </location>
</feature>
<dbReference type="SUPFAM" id="SSF51445">
    <property type="entry name" value="(Trans)glycosidases"/>
    <property type="match status" value="1"/>
</dbReference>
<keyword evidence="3" id="KW-0150">Chloroplast</keyword>
<evidence type="ECO:0000256" key="3">
    <source>
        <dbReference type="ARBA" id="ARBA00022528"/>
    </source>
</evidence>
<organism evidence="12 13">
    <name type="scientific">Pleodorina starrii</name>
    <dbReference type="NCBI Taxonomy" id="330485"/>
    <lineage>
        <taxon>Eukaryota</taxon>
        <taxon>Viridiplantae</taxon>
        <taxon>Chlorophyta</taxon>
        <taxon>core chlorophytes</taxon>
        <taxon>Chlorophyceae</taxon>
        <taxon>CS clade</taxon>
        <taxon>Chlamydomonadales</taxon>
        <taxon>Volvocaceae</taxon>
        <taxon>Pleodorina</taxon>
    </lineage>
</organism>
<evidence type="ECO:0000256" key="5">
    <source>
        <dbReference type="ARBA" id="ARBA00022801"/>
    </source>
</evidence>
<comment type="similarity">
    <text evidence="2">Belongs to the glycosyl hydrolase 13 family.</text>
</comment>
<sequence length="768" mass="84858">MLRLPATSTGARLKASAPTLVACSLHSPPSIAGSSRILDLAAPQPSTRQHVGLVWRQRPSVHRRLGRLQVSTQAAPAAARSQLYASVEPGKPQPLGPSKTEQGVNFALFSRHAKSAKLCLFNEDAQQLDEIDCQRTGDVFHVELVGLPGAGVRYGFKVAGDGGWEAGHRWAPGRVLLDPYAPLVSGRRKFGQRDAVEQFKGRDGSLFLGAYDFDSAPYDWGPGYRRPGHSLKDLVIYEVPVRCFTADPSSGLPAEQRGTFAGLAAKAPYLASLGVNAVELLPVFEWDELEFRRTPNPRDHMTNVWGYSHINFFAPMSRLAAANGAAGAGPEAVAREFKDMVKALHAHGIEVILDVVYNHTAEADDKDPYTLSFRGVDNKTYYMIDPGSYVQLVNWSGCGNTVNANHPTVTQLIVDSLVRWVEEYHVDGFRFDLASCLCRDERGHPMSAPPLIRSISKHPLLSQVKLIAEPWDIGMYQVGSFPNWDVWAEWNGRYRDDLRSFIKGDAGMKRAFATRLAGSADLYNNHNRRPYHSINFITAHDGFSMYDLVSYNSKRNDANGEGNRDGTNDNFSWNCGAEGPSSDPGVGALRQRQIRNFLVALMMSQGTPMIVSGDEVGKSHGGNNNWYGHDTAMAHLQWNDGDPQRDALLRFTSELIKFRREHPALGREHFLSPGDITWHEDNWQNDESRFLAFTLHHRDAGDVYAAFNAHSFAVAATLPRPPPGRKWARLVDTNLPPPKDFTPGGNAGVDPVYSLQAYSSIILIAKPL</sequence>
<name>A0A9W6BV72_9CHLO</name>
<dbReference type="InterPro" id="IPR006047">
    <property type="entry name" value="GH13_cat_dom"/>
</dbReference>
<dbReference type="Proteomes" id="UP001165080">
    <property type="component" value="Unassembled WGS sequence"/>
</dbReference>
<comment type="subcellular location">
    <subcellularLocation>
        <location evidence="1">Plastid</location>
        <location evidence="1">Chloroplast</location>
    </subcellularLocation>
</comment>
<evidence type="ECO:0000256" key="4">
    <source>
        <dbReference type="ARBA" id="ARBA00022640"/>
    </source>
</evidence>
<evidence type="ECO:0000256" key="10">
    <source>
        <dbReference type="SAM" id="MobiDB-lite"/>
    </source>
</evidence>
<accession>A0A9W6BV72</accession>
<evidence type="ECO:0000256" key="9">
    <source>
        <dbReference type="ARBA" id="ARBA00066531"/>
    </source>
</evidence>
<evidence type="ECO:0000256" key="2">
    <source>
        <dbReference type="ARBA" id="ARBA00008061"/>
    </source>
</evidence>
<dbReference type="InterPro" id="IPR014756">
    <property type="entry name" value="Ig_E-set"/>
</dbReference>
<dbReference type="OrthoDB" id="204980at2759"/>
<comment type="catalytic activity">
    <reaction evidence="8">
        <text>Hydrolysis of (1-&gt;6)-alpha-D-glucosidic branch linkages in glycogen, amylopectin and their beta-limit dextrins.</text>
        <dbReference type="EC" id="3.2.1.68"/>
    </reaction>
</comment>
<dbReference type="GO" id="GO:0009507">
    <property type="term" value="C:chloroplast"/>
    <property type="evidence" value="ECO:0007669"/>
    <property type="project" value="UniProtKB-SubCell"/>
</dbReference>
<dbReference type="GO" id="GO:0019156">
    <property type="term" value="F:isoamylase activity"/>
    <property type="evidence" value="ECO:0007669"/>
    <property type="project" value="UniProtKB-EC"/>
</dbReference>
<evidence type="ECO:0000259" key="11">
    <source>
        <dbReference type="SMART" id="SM00642"/>
    </source>
</evidence>
<dbReference type="EC" id="3.2.1.68" evidence="9"/>
<dbReference type="InterPro" id="IPR013783">
    <property type="entry name" value="Ig-like_fold"/>
</dbReference>
<dbReference type="InterPro" id="IPR017853">
    <property type="entry name" value="GH"/>
</dbReference>
<evidence type="ECO:0000256" key="1">
    <source>
        <dbReference type="ARBA" id="ARBA00004229"/>
    </source>
</evidence>
<keyword evidence="7" id="KW-0326">Glycosidase</keyword>
<dbReference type="Pfam" id="PF21156">
    <property type="entry name" value="ISOA1-3_C"/>
    <property type="match status" value="1"/>
</dbReference>
<keyword evidence="4" id="KW-0934">Plastid</keyword>
<proteinExistence type="inferred from homology"/>
<keyword evidence="6" id="KW-0809">Transit peptide</keyword>
<dbReference type="InterPro" id="IPR013780">
    <property type="entry name" value="Glyco_hydro_b"/>
</dbReference>
<dbReference type="Gene3D" id="2.60.40.1180">
    <property type="entry name" value="Golgi alpha-mannosidase II"/>
    <property type="match status" value="1"/>
</dbReference>
<dbReference type="SUPFAM" id="SSF51011">
    <property type="entry name" value="Glycosyl hydrolase domain"/>
    <property type="match status" value="1"/>
</dbReference>
<feature type="domain" description="Glycosyl hydrolase family 13 catalytic" evidence="11">
    <location>
        <begin position="238"/>
        <end position="659"/>
    </location>
</feature>
<dbReference type="CDD" id="cd02856">
    <property type="entry name" value="E_set_GDE_Isoamylase_N"/>
    <property type="match status" value="1"/>
</dbReference>
<dbReference type="EMBL" id="BRXU01000025">
    <property type="protein sequence ID" value="GLC59029.1"/>
    <property type="molecule type" value="Genomic_DNA"/>
</dbReference>
<dbReference type="Gene3D" id="2.60.40.10">
    <property type="entry name" value="Immunoglobulins"/>
    <property type="match status" value="1"/>
</dbReference>
<dbReference type="SUPFAM" id="SSF81296">
    <property type="entry name" value="E set domains"/>
    <property type="match status" value="1"/>
</dbReference>
<feature type="compositionally biased region" description="Basic and acidic residues" evidence="10">
    <location>
        <begin position="557"/>
        <end position="567"/>
    </location>
</feature>
<evidence type="ECO:0000256" key="7">
    <source>
        <dbReference type="ARBA" id="ARBA00023295"/>
    </source>
</evidence>
<dbReference type="PANTHER" id="PTHR43002">
    <property type="entry name" value="GLYCOGEN DEBRANCHING ENZYME"/>
    <property type="match status" value="1"/>
</dbReference>
<dbReference type="GO" id="GO:0004135">
    <property type="term" value="F:amylo-alpha-1,6-glucosidase activity"/>
    <property type="evidence" value="ECO:0007669"/>
    <property type="project" value="InterPro"/>
</dbReference>
<dbReference type="NCBIfam" id="TIGR02100">
    <property type="entry name" value="glgX_debranch"/>
    <property type="match status" value="1"/>
</dbReference>
<dbReference type="InterPro" id="IPR048650">
    <property type="entry name" value="ISOA1-3-like_C"/>
</dbReference>
<gene>
    <name evidence="12" type="primary">PLEST004514</name>
    <name evidence="12" type="ORF">PLESTB_001434600</name>
</gene>
<dbReference type="InterPro" id="IPR044505">
    <property type="entry name" value="GlgX_Isoamylase_N_E_set"/>
</dbReference>
<dbReference type="SMART" id="SM00642">
    <property type="entry name" value="Aamy"/>
    <property type="match status" value="1"/>
</dbReference>
<dbReference type="Gene3D" id="3.20.20.80">
    <property type="entry name" value="Glycosidases"/>
    <property type="match status" value="1"/>
</dbReference>
<evidence type="ECO:0000313" key="12">
    <source>
        <dbReference type="EMBL" id="GLC59029.1"/>
    </source>
</evidence>
<dbReference type="InterPro" id="IPR011837">
    <property type="entry name" value="Glycogen_debranch_GlgX"/>
</dbReference>
<dbReference type="InterPro" id="IPR004193">
    <property type="entry name" value="Glyco_hydro_13_N"/>
</dbReference>
<evidence type="ECO:0000256" key="8">
    <source>
        <dbReference type="ARBA" id="ARBA00051664"/>
    </source>
</evidence>
<keyword evidence="5" id="KW-0378">Hydrolase</keyword>
<dbReference type="GO" id="GO:0005980">
    <property type="term" value="P:glycogen catabolic process"/>
    <property type="evidence" value="ECO:0007669"/>
    <property type="project" value="InterPro"/>
</dbReference>
<dbReference type="Pfam" id="PF00128">
    <property type="entry name" value="Alpha-amylase"/>
    <property type="match status" value="1"/>
</dbReference>
<protein>
    <recommendedName>
        <fullName evidence="9">isoamylase</fullName>
        <ecNumber evidence="9">3.2.1.68</ecNumber>
    </recommendedName>
</protein>
<reference evidence="12 13" key="1">
    <citation type="journal article" date="2023" name="Commun. Biol.">
        <title>Reorganization of the ancestral sex-determining regions during the evolution of trioecy in Pleodorina starrii.</title>
        <authorList>
            <person name="Takahashi K."/>
            <person name="Suzuki S."/>
            <person name="Kawai-Toyooka H."/>
            <person name="Yamamoto K."/>
            <person name="Hamaji T."/>
            <person name="Ootsuki R."/>
            <person name="Yamaguchi H."/>
            <person name="Kawachi M."/>
            <person name="Higashiyama T."/>
            <person name="Nozaki H."/>
        </authorList>
    </citation>
    <scope>NUCLEOTIDE SEQUENCE [LARGE SCALE GENOMIC DNA]</scope>
    <source>
        <strain evidence="12 13">NIES-4479</strain>
    </source>
</reference>
<keyword evidence="13" id="KW-1185">Reference proteome</keyword>
<comment type="caution">
    <text evidence="12">The sequence shown here is derived from an EMBL/GenBank/DDBJ whole genome shotgun (WGS) entry which is preliminary data.</text>
</comment>
<evidence type="ECO:0000313" key="13">
    <source>
        <dbReference type="Proteomes" id="UP001165080"/>
    </source>
</evidence>
<evidence type="ECO:0000256" key="6">
    <source>
        <dbReference type="ARBA" id="ARBA00022946"/>
    </source>
</evidence>
<dbReference type="FunFam" id="3.20.20.80:FF:000054">
    <property type="entry name" value="Glycogen debranching enzyme"/>
    <property type="match status" value="1"/>
</dbReference>
<dbReference type="AlphaFoldDB" id="A0A9W6BV72"/>